<protein>
    <submittedName>
        <fullName evidence="7">EamA family transporter</fullName>
    </submittedName>
</protein>
<feature type="domain" description="EamA" evidence="6">
    <location>
        <begin position="151"/>
        <end position="286"/>
    </location>
</feature>
<evidence type="ECO:0000256" key="2">
    <source>
        <dbReference type="ARBA" id="ARBA00022692"/>
    </source>
</evidence>
<evidence type="ECO:0000256" key="3">
    <source>
        <dbReference type="ARBA" id="ARBA00022989"/>
    </source>
</evidence>
<feature type="transmembrane region" description="Helical" evidence="5">
    <location>
        <begin position="150"/>
        <end position="169"/>
    </location>
</feature>
<gene>
    <name evidence="7" type="ORF">DLJ53_03690</name>
</gene>
<dbReference type="Pfam" id="PF00892">
    <property type="entry name" value="EamA"/>
    <property type="match status" value="2"/>
</dbReference>
<dbReference type="SUPFAM" id="SSF103481">
    <property type="entry name" value="Multidrug resistance efflux transporter EmrE"/>
    <property type="match status" value="2"/>
</dbReference>
<evidence type="ECO:0000313" key="8">
    <source>
        <dbReference type="Proteomes" id="UP000249590"/>
    </source>
</evidence>
<dbReference type="OrthoDB" id="9810556at2"/>
<organism evidence="7 8">
    <name type="scientific">Acuticoccus sediminis</name>
    <dbReference type="NCBI Taxonomy" id="2184697"/>
    <lineage>
        <taxon>Bacteria</taxon>
        <taxon>Pseudomonadati</taxon>
        <taxon>Pseudomonadota</taxon>
        <taxon>Alphaproteobacteria</taxon>
        <taxon>Hyphomicrobiales</taxon>
        <taxon>Amorphaceae</taxon>
        <taxon>Acuticoccus</taxon>
    </lineage>
</organism>
<feature type="transmembrane region" description="Helical" evidence="5">
    <location>
        <begin position="63"/>
        <end position="84"/>
    </location>
</feature>
<feature type="domain" description="EamA" evidence="6">
    <location>
        <begin position="6"/>
        <end position="138"/>
    </location>
</feature>
<evidence type="ECO:0000256" key="4">
    <source>
        <dbReference type="ARBA" id="ARBA00023136"/>
    </source>
</evidence>
<sequence>MDGLAWLMLIVLALLWGLSFPFAHIALRGLPVLTLVALRVLLATVTLWAVVALMRLQVPDSRAAWASLLGMGVLNNVIPFSLIVWGQTEIAAGLAAVLIGTTPLFTAFVAGALLPDERITVPRLTGILFGMAGVVVIVGPGVLGDLGHSLWAQCAVLGAALSYSFSSVFARRLRRFSMHPVVLSAGQTLASSAILVPAALIVDRPFGLPMPGADVWLAVLAFAVLGTAVAYILYFAIIARAGATNTMLVTVLNPVFALISGALLLGEAVTLRQVGGLALIALGLSVVDGRLWRPLGAAVARQAEGTRG</sequence>
<evidence type="ECO:0000259" key="6">
    <source>
        <dbReference type="Pfam" id="PF00892"/>
    </source>
</evidence>
<keyword evidence="3 5" id="KW-1133">Transmembrane helix</keyword>
<evidence type="ECO:0000256" key="1">
    <source>
        <dbReference type="ARBA" id="ARBA00004141"/>
    </source>
</evidence>
<keyword evidence="8" id="KW-1185">Reference proteome</keyword>
<dbReference type="EMBL" id="QHHQ01000001">
    <property type="protein sequence ID" value="RAI03602.1"/>
    <property type="molecule type" value="Genomic_DNA"/>
</dbReference>
<evidence type="ECO:0000256" key="5">
    <source>
        <dbReference type="SAM" id="Phobius"/>
    </source>
</evidence>
<feature type="transmembrane region" description="Helical" evidence="5">
    <location>
        <begin position="126"/>
        <end position="144"/>
    </location>
</feature>
<reference evidence="7 8" key="1">
    <citation type="submission" date="2018-05" db="EMBL/GenBank/DDBJ databases">
        <title>Acuticoccus sediminis sp. nov., isolated from deep-sea sediment of Indian Ocean.</title>
        <authorList>
            <person name="Liu X."/>
            <person name="Lai Q."/>
            <person name="Du Y."/>
            <person name="Sun F."/>
            <person name="Zhang X."/>
            <person name="Wang S."/>
            <person name="Shao Z."/>
        </authorList>
    </citation>
    <scope>NUCLEOTIDE SEQUENCE [LARGE SCALE GENOMIC DNA]</scope>
    <source>
        <strain evidence="7 8">PTG4-2</strain>
    </source>
</reference>
<dbReference type="InterPro" id="IPR037185">
    <property type="entry name" value="EmrE-like"/>
</dbReference>
<feature type="transmembrane region" description="Helical" evidence="5">
    <location>
        <begin position="181"/>
        <end position="202"/>
    </location>
</feature>
<evidence type="ECO:0000313" key="7">
    <source>
        <dbReference type="EMBL" id="RAI03602.1"/>
    </source>
</evidence>
<feature type="transmembrane region" description="Helical" evidence="5">
    <location>
        <begin position="90"/>
        <end position="114"/>
    </location>
</feature>
<accession>A0A8B2P391</accession>
<comment type="caution">
    <text evidence="7">The sequence shown here is derived from an EMBL/GenBank/DDBJ whole genome shotgun (WGS) entry which is preliminary data.</text>
</comment>
<proteinExistence type="predicted"/>
<keyword evidence="4 5" id="KW-0472">Membrane</keyword>
<keyword evidence="2 5" id="KW-0812">Transmembrane</keyword>
<dbReference type="GO" id="GO:0016020">
    <property type="term" value="C:membrane"/>
    <property type="evidence" value="ECO:0007669"/>
    <property type="project" value="UniProtKB-SubCell"/>
</dbReference>
<feature type="transmembrane region" description="Helical" evidence="5">
    <location>
        <begin position="29"/>
        <end position="51"/>
    </location>
</feature>
<dbReference type="AlphaFoldDB" id="A0A8B2P391"/>
<dbReference type="PANTHER" id="PTHR32322:SF9">
    <property type="entry name" value="AMINO-ACID METABOLITE EFFLUX PUMP-RELATED"/>
    <property type="match status" value="1"/>
</dbReference>
<name>A0A8B2P391_9HYPH</name>
<feature type="transmembrane region" description="Helical" evidence="5">
    <location>
        <begin position="246"/>
        <end position="265"/>
    </location>
</feature>
<dbReference type="Proteomes" id="UP000249590">
    <property type="component" value="Unassembled WGS sequence"/>
</dbReference>
<dbReference type="InterPro" id="IPR050638">
    <property type="entry name" value="AA-Vitamin_Transporters"/>
</dbReference>
<comment type="subcellular location">
    <subcellularLocation>
        <location evidence="1">Membrane</location>
        <topology evidence="1">Multi-pass membrane protein</topology>
    </subcellularLocation>
</comment>
<dbReference type="PANTHER" id="PTHR32322">
    <property type="entry name" value="INNER MEMBRANE TRANSPORTER"/>
    <property type="match status" value="1"/>
</dbReference>
<dbReference type="InterPro" id="IPR000620">
    <property type="entry name" value="EamA_dom"/>
</dbReference>
<feature type="transmembrane region" description="Helical" evidence="5">
    <location>
        <begin position="214"/>
        <end position="234"/>
    </location>
</feature>